<dbReference type="EMBL" id="FWXF01000007">
    <property type="protein sequence ID" value="SMC22806.1"/>
    <property type="molecule type" value="Genomic_DNA"/>
</dbReference>
<dbReference type="GO" id="GO:0004177">
    <property type="term" value="F:aminopeptidase activity"/>
    <property type="evidence" value="ECO:0007669"/>
    <property type="project" value="UniProtKB-KW"/>
</dbReference>
<dbReference type="Gene3D" id="3.60.70.12">
    <property type="entry name" value="L-amino peptidase D-ALA esterase/amidase"/>
    <property type="match status" value="1"/>
</dbReference>
<dbReference type="OrthoDB" id="9808347at2"/>
<gene>
    <name evidence="2" type="ORF">SAMN02746041_01556</name>
</gene>
<organism evidence="2 3">
    <name type="scientific">Desulfacinum hydrothermale DSM 13146</name>
    <dbReference type="NCBI Taxonomy" id="1121390"/>
    <lineage>
        <taxon>Bacteria</taxon>
        <taxon>Pseudomonadati</taxon>
        <taxon>Thermodesulfobacteriota</taxon>
        <taxon>Syntrophobacteria</taxon>
        <taxon>Syntrophobacterales</taxon>
        <taxon>Syntrophobacteraceae</taxon>
        <taxon>Desulfacinum</taxon>
    </lineage>
</organism>
<dbReference type="CDD" id="cd02252">
    <property type="entry name" value="nylC_like"/>
    <property type="match status" value="1"/>
</dbReference>
<keyword evidence="2" id="KW-0645">Protease</keyword>
<name>A0A1W1XFQ6_9BACT</name>
<reference evidence="2 3" key="1">
    <citation type="submission" date="2017-04" db="EMBL/GenBank/DDBJ databases">
        <authorList>
            <person name="Afonso C.L."/>
            <person name="Miller P.J."/>
            <person name="Scott M.A."/>
            <person name="Spackman E."/>
            <person name="Goraichik I."/>
            <person name="Dimitrov K.M."/>
            <person name="Suarez D.L."/>
            <person name="Swayne D.E."/>
        </authorList>
    </citation>
    <scope>NUCLEOTIDE SEQUENCE [LARGE SCALE GENOMIC DNA]</scope>
    <source>
        <strain evidence="2 3">DSM 13146</strain>
    </source>
</reference>
<keyword evidence="2" id="KW-0378">Hydrolase</keyword>
<proteinExistence type="inferred from homology"/>
<dbReference type="PANTHER" id="PTHR36512:SF3">
    <property type="entry name" value="BLR5678 PROTEIN"/>
    <property type="match status" value="1"/>
</dbReference>
<comment type="similarity">
    <text evidence="1">Belongs to the peptidase S58 family.</text>
</comment>
<dbReference type="InterPro" id="IPR016117">
    <property type="entry name" value="ArgJ-like_dom_sf"/>
</dbReference>
<dbReference type="RefSeq" id="WP_084057320.1">
    <property type="nucleotide sequence ID" value="NZ_FWXF01000007.1"/>
</dbReference>
<evidence type="ECO:0000256" key="1">
    <source>
        <dbReference type="ARBA" id="ARBA00007068"/>
    </source>
</evidence>
<dbReference type="PANTHER" id="PTHR36512">
    <property type="entry name" value="D-AMINOPEPTIDASE"/>
    <property type="match status" value="1"/>
</dbReference>
<sequence>MENTTLTALDGIRVGHAETNTGLSGCTVILLDQGAPAGVDIRGGAPGTYGTEGLNPIHLVDRVHAVFLTGGSAFGLTVGDGVRRYLKSRNVGFQTEYGVVPIVCGAVIFDLGINQHGDPPDADLGIRACEAATTAPVEEGCVGAGCGATVGKLLGLDHAMKGGLGSCCMRNPSGLLVGSLVVVNPFGDVVDRRSGRILAGCRTAPESRDFLDSQQALEDRLRLRGFSSGQNTVLGVVAINAALNKTELTKVAQMAHDGLARSIVPCHTQVDGDTVFALSCGHLQGVDVSIVGSLAAQCLETAVVRAVWAATSRGGLPAARDLCPPDQARDRSGS</sequence>
<dbReference type="Pfam" id="PF03576">
    <property type="entry name" value="Peptidase_S58"/>
    <property type="match status" value="1"/>
</dbReference>
<evidence type="ECO:0000313" key="2">
    <source>
        <dbReference type="EMBL" id="SMC22806.1"/>
    </source>
</evidence>
<accession>A0A1W1XFQ6</accession>
<dbReference type="InterPro" id="IPR005321">
    <property type="entry name" value="Peptidase_S58_DmpA"/>
</dbReference>
<evidence type="ECO:0000313" key="3">
    <source>
        <dbReference type="Proteomes" id="UP000192783"/>
    </source>
</evidence>
<keyword evidence="2" id="KW-0031">Aminopeptidase</keyword>
<dbReference type="AlphaFoldDB" id="A0A1W1XFQ6"/>
<protein>
    <submittedName>
        <fullName evidence="2">L-aminopeptidase/D-esterase</fullName>
    </submittedName>
</protein>
<dbReference type="Proteomes" id="UP000192783">
    <property type="component" value="Unassembled WGS sequence"/>
</dbReference>
<keyword evidence="3" id="KW-1185">Reference proteome</keyword>
<dbReference type="SUPFAM" id="SSF56266">
    <property type="entry name" value="DmpA/ArgJ-like"/>
    <property type="match status" value="1"/>
</dbReference>